<sequence>DSDADEKVLGQHGTLLITRTGTEITDQTTESVEMTEWQKEFNRRQLNRKELFRAPDAILFRFLQELMTRVKFLPDANRISIYRNLLDHQLLECLSSCIEHEQISPANEYSHVWLVVVETLYHLVSTPINLAEDIRAYIVKQIAANKPNLLQQLCRGISVKAQTDSALLDQMQNVLRLIMGMFFPLMLIERVHGISLSQAKLVDYFFSECLPTLLEPLKSHNPYQSHRRYSASAQHTAIAHSQSDNDIVMANIDLNDGQCASTVEWSQNEQHLPSHHDNDKDNENELQSGELESEEDFQALECLRLQQKFIVQVLIQCITHYREEMKRVEERYHVMRIVYGLVDLPILDFEICQRYPMIRLQFVSFLKKIKNKKVVLVMDSIRFLRDCLSKDLKDNFWNKRFIEEELFDNIFRIFEQNGLQTNNLLNCTVLSLFEKINELNLTSVIQYLGQLRIEDHGCSPCPLTDNTVHSNESMPLSVNTNTNTNTNTGANEQALPLNRQKENEGGVQKKSHLSYVETEIVSQDTVVSSQPSSESKESHTTSSNEGTCESSSHHNSNTNTNTNTNTNSNSNSNSNGVKIKSVLAKYSQEITYVSVFKRLYEKYIKILDGKSISVTTDETMVLSPSIHETSPSLLTNAWRVEDDEDRYFGIDEEDDNANKSNHTKRNNATGEPLSSFEELDKVNTSEAAIATAKDQDQPPDSVTNDNDDDNNNAQAHMENERTNKLSDDDNDSCSTSSLSSTIEIVKDLSVRMTLDFIHKTNEDKVPCSVPSIKSAVDSIHPSSNDSHLPLEEASQNRIRQQLIQRQPTIKKGIFLIKKKLKQHFLKKKNNSNNCIYIISQHKDAKSNSAFRFNTFGSLKTEQDLLSSKENLSSKEEKEEEEEEGGGGPFKISFGGLATNTSTHDNKKLKRSYAGMKTTDSESDDNNASLSPSLRSLHHDETKRRTLSNDKLEFEFGTILTSQDGIAFEEKSLLTSQESQMPSKKRRLPSTAQTIDSKDNKNSIFSSVQTDRSTF</sequence>
<feature type="non-terminal residue" evidence="5">
    <location>
        <position position="1"/>
    </location>
</feature>
<evidence type="ECO:0000313" key="6">
    <source>
        <dbReference type="Proteomes" id="UP000023152"/>
    </source>
</evidence>
<reference evidence="5 6" key="1">
    <citation type="journal article" date="2013" name="Curr. Biol.">
        <title>The Genome of the Foraminiferan Reticulomyxa filosa.</title>
        <authorList>
            <person name="Glockner G."/>
            <person name="Hulsmann N."/>
            <person name="Schleicher M."/>
            <person name="Noegel A.A."/>
            <person name="Eichinger L."/>
            <person name="Gallinger C."/>
            <person name="Pawlowski J."/>
            <person name="Sierra R."/>
            <person name="Euteneuer U."/>
            <person name="Pillet L."/>
            <person name="Moustafa A."/>
            <person name="Platzer M."/>
            <person name="Groth M."/>
            <person name="Szafranski K."/>
            <person name="Schliwa M."/>
        </authorList>
    </citation>
    <scope>NUCLEOTIDE SEQUENCE [LARGE SCALE GENOMIC DNA]</scope>
</reference>
<dbReference type="Proteomes" id="UP000023152">
    <property type="component" value="Unassembled WGS sequence"/>
</dbReference>
<feature type="region of interest" description="Disordered" evidence="3">
    <location>
        <begin position="268"/>
        <end position="290"/>
    </location>
</feature>
<keyword evidence="2" id="KW-0539">Nucleus</keyword>
<evidence type="ECO:0000256" key="1">
    <source>
        <dbReference type="ARBA" id="ARBA00004123"/>
    </source>
</evidence>
<gene>
    <name evidence="5" type="ORF">RFI_11220</name>
</gene>
<dbReference type="InterPro" id="IPR051137">
    <property type="entry name" value="PP4R3-like"/>
</dbReference>
<accession>X6NJN2</accession>
<dbReference type="OrthoDB" id="27483at2759"/>
<feature type="compositionally biased region" description="Basic and acidic residues" evidence="3">
    <location>
        <begin position="272"/>
        <end position="283"/>
    </location>
</feature>
<proteinExistence type="predicted"/>
<feature type="compositionally biased region" description="Low complexity" evidence="3">
    <location>
        <begin position="479"/>
        <end position="488"/>
    </location>
</feature>
<feature type="region of interest" description="Disordered" evidence="3">
    <location>
        <begin position="719"/>
        <end position="738"/>
    </location>
</feature>
<feature type="compositionally biased region" description="Polar residues" evidence="3">
    <location>
        <begin position="1001"/>
        <end position="1014"/>
    </location>
</feature>
<dbReference type="GO" id="GO:0072542">
    <property type="term" value="F:protein phosphatase activator activity"/>
    <property type="evidence" value="ECO:0007669"/>
    <property type="project" value="TreeGrafter"/>
</dbReference>
<feature type="region of interest" description="Disordered" evidence="3">
    <location>
        <begin position="865"/>
        <end position="947"/>
    </location>
</feature>
<dbReference type="AlphaFoldDB" id="X6NJN2"/>
<comment type="caution">
    <text evidence="5">The sequence shown here is derived from an EMBL/GenBank/DDBJ whole genome shotgun (WGS) entry which is preliminary data.</text>
</comment>
<organism evidence="5 6">
    <name type="scientific">Reticulomyxa filosa</name>
    <dbReference type="NCBI Taxonomy" id="46433"/>
    <lineage>
        <taxon>Eukaryota</taxon>
        <taxon>Sar</taxon>
        <taxon>Rhizaria</taxon>
        <taxon>Retaria</taxon>
        <taxon>Foraminifera</taxon>
        <taxon>Monothalamids</taxon>
        <taxon>Reticulomyxidae</taxon>
        <taxon>Reticulomyxa</taxon>
    </lineage>
</organism>
<evidence type="ECO:0000313" key="5">
    <source>
        <dbReference type="EMBL" id="ETO25919.1"/>
    </source>
</evidence>
<dbReference type="PANTHER" id="PTHR23318">
    <property type="entry name" value="ATP SYNTHASE GAMMA-RELATED"/>
    <property type="match status" value="1"/>
</dbReference>
<dbReference type="GO" id="GO:0030289">
    <property type="term" value="C:protein phosphatase 4 complex"/>
    <property type="evidence" value="ECO:0007669"/>
    <property type="project" value="TreeGrafter"/>
</dbReference>
<feature type="domain" description="Serine/threonine-protein phosphatase 4 regulatory subunit 3-like central" evidence="4">
    <location>
        <begin position="287"/>
        <end position="449"/>
    </location>
</feature>
<evidence type="ECO:0000259" key="4">
    <source>
        <dbReference type="Pfam" id="PF04802"/>
    </source>
</evidence>
<comment type="subcellular location">
    <subcellularLocation>
        <location evidence="1">Nucleus</location>
    </subcellularLocation>
</comment>
<feature type="domain" description="Serine/threonine-protein phosphatase 4 regulatory subunit 3-like central" evidence="4">
    <location>
        <begin position="60"/>
        <end position="230"/>
    </location>
</feature>
<keyword evidence="6" id="KW-1185">Reference proteome</keyword>
<feature type="region of interest" description="Disordered" evidence="3">
    <location>
        <begin position="469"/>
        <end position="573"/>
    </location>
</feature>
<evidence type="ECO:0000256" key="3">
    <source>
        <dbReference type="SAM" id="MobiDB-lite"/>
    </source>
</evidence>
<feature type="compositionally biased region" description="Basic and acidic residues" evidence="3">
    <location>
        <begin position="936"/>
        <end position="947"/>
    </location>
</feature>
<dbReference type="PANTHER" id="PTHR23318:SF0">
    <property type="entry name" value="SERINE_THREONINE-PROTEIN PHOSPHATASE 4 REGULATORY SUBUNIT 3"/>
    <property type="match status" value="1"/>
</dbReference>
<feature type="region of interest" description="Disordered" evidence="3">
    <location>
        <begin position="651"/>
        <end position="676"/>
    </location>
</feature>
<dbReference type="GO" id="GO:0005654">
    <property type="term" value="C:nucleoplasm"/>
    <property type="evidence" value="ECO:0007669"/>
    <property type="project" value="TreeGrafter"/>
</dbReference>
<feature type="region of interest" description="Disordered" evidence="3">
    <location>
        <begin position="689"/>
        <end position="714"/>
    </location>
</feature>
<name>X6NJN2_RETFI</name>
<dbReference type="InterPro" id="IPR006887">
    <property type="entry name" value="P4R3-like_central_dom"/>
</dbReference>
<evidence type="ECO:0000256" key="2">
    <source>
        <dbReference type="ARBA" id="ARBA00023242"/>
    </source>
</evidence>
<dbReference type="EMBL" id="ASPP01008208">
    <property type="protein sequence ID" value="ETO25919.1"/>
    <property type="molecule type" value="Genomic_DNA"/>
</dbReference>
<feature type="compositionally biased region" description="Low complexity" evidence="3">
    <location>
        <begin position="553"/>
        <end position="573"/>
    </location>
</feature>
<feature type="region of interest" description="Disordered" evidence="3">
    <location>
        <begin position="974"/>
        <end position="1014"/>
    </location>
</feature>
<protein>
    <recommendedName>
        <fullName evidence="4">Serine/threonine-protein phosphatase 4 regulatory subunit 3-like central domain-containing protein</fullName>
    </recommendedName>
</protein>
<feature type="compositionally biased region" description="Polar residues" evidence="3">
    <location>
        <begin position="469"/>
        <end position="478"/>
    </location>
</feature>
<dbReference type="Pfam" id="PF04802">
    <property type="entry name" value="PP4R3"/>
    <property type="match status" value="2"/>
</dbReference>